<feature type="domain" description="RmlD-like substrate binding" evidence="7">
    <location>
        <begin position="1"/>
        <end position="277"/>
    </location>
</feature>
<dbReference type="Proteomes" id="UP000703674">
    <property type="component" value="Unassembled WGS sequence"/>
</dbReference>
<dbReference type="NCBIfam" id="TIGR01214">
    <property type="entry name" value="rmlD"/>
    <property type="match status" value="1"/>
</dbReference>
<dbReference type="SUPFAM" id="SSF51735">
    <property type="entry name" value="NAD(P)-binding Rossmann-fold domains"/>
    <property type="match status" value="1"/>
</dbReference>
<dbReference type="InterPro" id="IPR005913">
    <property type="entry name" value="dTDP_dehydrorham_reduct"/>
</dbReference>
<gene>
    <name evidence="8" type="primary">rfbD</name>
    <name evidence="8" type="ORF">HC175_03590</name>
</gene>
<comment type="function">
    <text evidence="6">Catalyzes the reduction of dTDP-6-deoxy-L-lyxo-4-hexulose to yield dTDP-L-rhamnose.</text>
</comment>
<dbReference type="InterPro" id="IPR036291">
    <property type="entry name" value="NAD(P)-bd_dom_sf"/>
</dbReference>
<evidence type="ECO:0000259" key="7">
    <source>
        <dbReference type="Pfam" id="PF04321"/>
    </source>
</evidence>
<evidence type="ECO:0000256" key="2">
    <source>
        <dbReference type="ARBA" id="ARBA00010944"/>
    </source>
</evidence>
<accession>A0ABX1CUN3</accession>
<reference evidence="8 9" key="1">
    <citation type="submission" date="2020-03" db="EMBL/GenBank/DDBJ databases">
        <title>Salinimicrobium sp. nov, isolated from SCS.</title>
        <authorList>
            <person name="Cao W.R."/>
        </authorList>
    </citation>
    <scope>NUCLEOTIDE SEQUENCE [LARGE SCALE GENOMIC DNA]</scope>
    <source>
        <strain evidence="9">J15B91</strain>
    </source>
</reference>
<dbReference type="CDD" id="cd05254">
    <property type="entry name" value="dTDP_HR_like_SDR_e"/>
    <property type="match status" value="1"/>
</dbReference>
<keyword evidence="9" id="KW-1185">Reference proteome</keyword>
<sequence>MKVLVTGAGGQLGRCFKKAALDYPELDFTFTTSEEFDLTQFGVVGAYFRREQFDVCINCAAYTNVEQAEKEQEMAYLVNAESVRNLSAECAENDCLLIHFSTDYVFDGQKETPYSEEDETGPLNVYGASKLLGEQYILNNTSQYLIFRVSWLYSDLGKNFFNTIRNKAEAGEVLNITTAQHGTPTNAYDLAYFVLEILAKDKVTFGLYHYSNQGEATWYDFAHEILSLIESPTELKENNDYKTLATRPAYSVLNKEKVSKTFEIPISDWKVSLKKLI</sequence>
<dbReference type="Gene3D" id="3.40.50.720">
    <property type="entry name" value="NAD(P)-binding Rossmann-like Domain"/>
    <property type="match status" value="1"/>
</dbReference>
<dbReference type="Gene3D" id="3.90.25.10">
    <property type="entry name" value="UDP-galactose 4-epimerase, domain 1"/>
    <property type="match status" value="1"/>
</dbReference>
<evidence type="ECO:0000256" key="3">
    <source>
        <dbReference type="ARBA" id="ARBA00012929"/>
    </source>
</evidence>
<dbReference type="EC" id="1.1.1.133" evidence="3 6"/>
<dbReference type="EMBL" id="JAAVJR010000002">
    <property type="protein sequence ID" value="NJW51994.1"/>
    <property type="molecule type" value="Genomic_DNA"/>
</dbReference>
<dbReference type="Pfam" id="PF04321">
    <property type="entry name" value="RmlD_sub_bind"/>
    <property type="match status" value="1"/>
</dbReference>
<comment type="pathway">
    <text evidence="1 6">Carbohydrate biosynthesis; dTDP-L-rhamnose biosynthesis.</text>
</comment>
<evidence type="ECO:0000256" key="1">
    <source>
        <dbReference type="ARBA" id="ARBA00004781"/>
    </source>
</evidence>
<dbReference type="GO" id="GO:0008831">
    <property type="term" value="F:dTDP-4-dehydrorhamnose reductase activity"/>
    <property type="evidence" value="ECO:0007669"/>
    <property type="project" value="UniProtKB-EC"/>
</dbReference>
<dbReference type="PANTHER" id="PTHR10491">
    <property type="entry name" value="DTDP-4-DEHYDRORHAMNOSE REDUCTASE"/>
    <property type="match status" value="1"/>
</dbReference>
<dbReference type="PANTHER" id="PTHR10491:SF4">
    <property type="entry name" value="METHIONINE ADENOSYLTRANSFERASE 2 SUBUNIT BETA"/>
    <property type="match status" value="1"/>
</dbReference>
<proteinExistence type="inferred from homology"/>
<evidence type="ECO:0000256" key="5">
    <source>
        <dbReference type="ARBA" id="ARBA00048200"/>
    </source>
</evidence>
<keyword evidence="6 8" id="KW-0560">Oxidoreductase</keyword>
<comment type="catalytic activity">
    <reaction evidence="5">
        <text>dTDP-beta-L-rhamnose + NADP(+) = dTDP-4-dehydro-beta-L-rhamnose + NADPH + H(+)</text>
        <dbReference type="Rhea" id="RHEA:21796"/>
        <dbReference type="ChEBI" id="CHEBI:15378"/>
        <dbReference type="ChEBI" id="CHEBI:57510"/>
        <dbReference type="ChEBI" id="CHEBI:57783"/>
        <dbReference type="ChEBI" id="CHEBI:58349"/>
        <dbReference type="ChEBI" id="CHEBI:62830"/>
        <dbReference type="EC" id="1.1.1.133"/>
    </reaction>
</comment>
<protein>
    <recommendedName>
        <fullName evidence="4 6">dTDP-4-dehydrorhamnose reductase</fullName>
        <ecNumber evidence="3 6">1.1.1.133</ecNumber>
    </recommendedName>
</protein>
<organism evidence="8 9">
    <name type="scientific">Salinimicrobium oceani</name>
    <dbReference type="NCBI Taxonomy" id="2722702"/>
    <lineage>
        <taxon>Bacteria</taxon>
        <taxon>Pseudomonadati</taxon>
        <taxon>Bacteroidota</taxon>
        <taxon>Flavobacteriia</taxon>
        <taxon>Flavobacteriales</taxon>
        <taxon>Flavobacteriaceae</taxon>
        <taxon>Salinimicrobium</taxon>
    </lineage>
</organism>
<keyword evidence="6" id="KW-0521">NADP</keyword>
<evidence type="ECO:0000313" key="9">
    <source>
        <dbReference type="Proteomes" id="UP000703674"/>
    </source>
</evidence>
<dbReference type="RefSeq" id="WP_168137160.1">
    <property type="nucleotide sequence ID" value="NZ_JAAVJR010000002.1"/>
</dbReference>
<name>A0ABX1CUN3_9FLAO</name>
<dbReference type="InterPro" id="IPR029903">
    <property type="entry name" value="RmlD-like-bd"/>
</dbReference>
<evidence type="ECO:0000313" key="8">
    <source>
        <dbReference type="EMBL" id="NJW51994.1"/>
    </source>
</evidence>
<evidence type="ECO:0000256" key="4">
    <source>
        <dbReference type="ARBA" id="ARBA00017099"/>
    </source>
</evidence>
<comment type="caution">
    <text evidence="8">The sequence shown here is derived from an EMBL/GenBank/DDBJ whole genome shotgun (WGS) entry which is preliminary data.</text>
</comment>
<comment type="similarity">
    <text evidence="2 6">Belongs to the dTDP-4-dehydrorhamnose reductase family.</text>
</comment>
<evidence type="ECO:0000256" key="6">
    <source>
        <dbReference type="RuleBase" id="RU364082"/>
    </source>
</evidence>